<comment type="caution">
    <text evidence="2">The sequence shown here is derived from an EMBL/GenBank/DDBJ whole genome shotgun (WGS) entry which is preliminary data.</text>
</comment>
<accession>S9R4H9</accession>
<keyword evidence="3" id="KW-1185">Reference proteome</keyword>
<sequence length="37" mass="4106">MWHVLGLLNLGQDHAPSGRRVPQDSPGGRARVDRVTR</sequence>
<gene>
    <name evidence="2" type="ORF">D187_004932</name>
</gene>
<evidence type="ECO:0000256" key="1">
    <source>
        <dbReference type="SAM" id="MobiDB-lite"/>
    </source>
</evidence>
<proteinExistence type="predicted"/>
<name>S9R4H9_CYSF2</name>
<dbReference type="EMBL" id="ANAH02000004">
    <property type="protein sequence ID" value="EPX63803.1"/>
    <property type="molecule type" value="Genomic_DNA"/>
</dbReference>
<protein>
    <submittedName>
        <fullName evidence="2">Uncharacterized protein</fullName>
    </submittedName>
</protein>
<feature type="region of interest" description="Disordered" evidence="1">
    <location>
        <begin position="11"/>
        <end position="37"/>
    </location>
</feature>
<evidence type="ECO:0000313" key="2">
    <source>
        <dbReference type="EMBL" id="EPX63803.1"/>
    </source>
</evidence>
<reference evidence="2" key="1">
    <citation type="submission" date="2013-05" db="EMBL/GenBank/DDBJ databases">
        <title>Genome assembly of Cystobacter fuscus DSM 2262.</title>
        <authorList>
            <person name="Sharma G."/>
            <person name="Khatri I."/>
            <person name="Kaur C."/>
            <person name="Mayilraj S."/>
            <person name="Subramanian S."/>
        </authorList>
    </citation>
    <scope>NUCLEOTIDE SEQUENCE [LARGE SCALE GENOMIC DNA]</scope>
    <source>
        <strain evidence="2">DSM 2262</strain>
    </source>
</reference>
<evidence type="ECO:0000313" key="3">
    <source>
        <dbReference type="Proteomes" id="UP000011682"/>
    </source>
</evidence>
<organism evidence="2 3">
    <name type="scientific">Cystobacter fuscus (strain ATCC 25194 / DSM 2262 / NBRC 100088 / M29)</name>
    <dbReference type="NCBI Taxonomy" id="1242864"/>
    <lineage>
        <taxon>Bacteria</taxon>
        <taxon>Pseudomonadati</taxon>
        <taxon>Myxococcota</taxon>
        <taxon>Myxococcia</taxon>
        <taxon>Myxococcales</taxon>
        <taxon>Cystobacterineae</taxon>
        <taxon>Archangiaceae</taxon>
        <taxon>Cystobacter</taxon>
    </lineage>
</organism>
<dbReference type="Proteomes" id="UP000011682">
    <property type="component" value="Unassembled WGS sequence"/>
</dbReference>
<dbReference type="AlphaFoldDB" id="S9R4H9"/>